<dbReference type="GO" id="GO:0008955">
    <property type="term" value="F:peptidoglycan glycosyltransferase activity"/>
    <property type="evidence" value="ECO:0007669"/>
    <property type="project" value="UniProtKB-EC"/>
</dbReference>
<accession>A0A497E6G8</accession>
<keyword evidence="7 22" id="KW-0812">Transmembrane</keyword>
<feature type="transmembrane region" description="Helical" evidence="22">
    <location>
        <begin position="143"/>
        <end position="161"/>
    </location>
</feature>
<keyword evidence="11 22" id="KW-0472">Membrane</keyword>
<name>A0A497E6G8_UNCAE</name>
<evidence type="ECO:0000313" key="24">
    <source>
        <dbReference type="Proteomes" id="UP000279422"/>
    </source>
</evidence>
<comment type="caution">
    <text evidence="23">The sequence shown here is derived from an EMBL/GenBank/DDBJ whole genome shotgun (WGS) entry which is preliminary data.</text>
</comment>
<sequence length="387" mass="42832">MKKNIIEKGVFDYPLLLIVFLLVGIGLIAILSASAPYAYLRYGDHYYFLKNQLKWLMIGLALMWLASRFNYQKYQLLSIPILFLTLALLVLVLIPGVGKEIRGVHRWIILKGFTLQPSEIAKIGIVIYLSSSLVRKREKIRSFFNGFLPYFIIIGVIFLLIAVEPDLGTATIIALVAFILLYAGGVKVSHLFYALVLSLIPLYFFVFEVGYRKARIIGFLYPEKHSQGIAFQPLHLKISLGSGGLWGLGPGQGKEKLFYLPTPHTDSIFAVIGEEFGFIGTSVVVILFFLLALWGFKVFKRAPDEPGKLLALGMTCMICVQAFINMGVATVLLPTTGTTLPFISYGGSSLVINLIAIGILLSISRKGKDKDVRGGDKGKGKDRGDRT</sequence>
<evidence type="ECO:0000256" key="13">
    <source>
        <dbReference type="ARBA" id="ARBA00023316"/>
    </source>
</evidence>
<evidence type="ECO:0000256" key="12">
    <source>
        <dbReference type="ARBA" id="ARBA00023306"/>
    </source>
</evidence>
<evidence type="ECO:0000256" key="10">
    <source>
        <dbReference type="ARBA" id="ARBA00022989"/>
    </source>
</evidence>
<comment type="similarity">
    <text evidence="16">Belongs to the SEDS family. FtsW subfamily.</text>
</comment>
<evidence type="ECO:0000256" key="20">
    <source>
        <dbReference type="ARBA" id="ARBA00049902"/>
    </source>
</evidence>
<feature type="transmembrane region" description="Helical" evidence="22">
    <location>
        <begin position="15"/>
        <end position="40"/>
    </location>
</feature>
<feature type="transmembrane region" description="Helical" evidence="22">
    <location>
        <begin position="342"/>
        <end position="363"/>
    </location>
</feature>
<comment type="catalytic activity">
    <reaction evidence="20">
        <text>[GlcNAc-(1-&gt;4)-Mur2Ac(oyl-L-Ala-gamma-D-Glu-L-Lys-D-Ala-D-Ala)](n)-di-trans,octa-cis-undecaprenyl diphosphate + beta-D-GlcNAc-(1-&gt;4)-Mur2Ac(oyl-L-Ala-gamma-D-Glu-L-Lys-D-Ala-D-Ala)-di-trans,octa-cis-undecaprenyl diphosphate = [GlcNAc-(1-&gt;4)-Mur2Ac(oyl-L-Ala-gamma-D-Glu-L-Lys-D-Ala-D-Ala)](n+1)-di-trans,octa-cis-undecaprenyl diphosphate + di-trans,octa-cis-undecaprenyl diphosphate + H(+)</text>
        <dbReference type="Rhea" id="RHEA:23708"/>
        <dbReference type="Rhea" id="RHEA-COMP:9602"/>
        <dbReference type="Rhea" id="RHEA-COMP:9603"/>
        <dbReference type="ChEBI" id="CHEBI:15378"/>
        <dbReference type="ChEBI" id="CHEBI:58405"/>
        <dbReference type="ChEBI" id="CHEBI:60033"/>
        <dbReference type="ChEBI" id="CHEBI:78435"/>
        <dbReference type="EC" id="2.4.99.28"/>
    </reaction>
</comment>
<evidence type="ECO:0000256" key="6">
    <source>
        <dbReference type="ARBA" id="ARBA00022679"/>
    </source>
</evidence>
<dbReference type="PANTHER" id="PTHR30474:SF2">
    <property type="entry name" value="PEPTIDOGLYCAN GLYCOSYLTRANSFERASE FTSW-RELATED"/>
    <property type="match status" value="1"/>
</dbReference>
<evidence type="ECO:0000256" key="15">
    <source>
        <dbReference type="ARBA" id="ARBA00033270"/>
    </source>
</evidence>
<dbReference type="GO" id="GO:0015648">
    <property type="term" value="F:lipid-linked peptidoglycan transporter activity"/>
    <property type="evidence" value="ECO:0007669"/>
    <property type="project" value="TreeGrafter"/>
</dbReference>
<evidence type="ECO:0000256" key="19">
    <source>
        <dbReference type="ARBA" id="ARBA00044770"/>
    </source>
</evidence>
<dbReference type="Pfam" id="PF01098">
    <property type="entry name" value="FTSW_RODA_SPOVE"/>
    <property type="match status" value="1"/>
</dbReference>
<gene>
    <name evidence="23" type="primary">ftsW</name>
    <name evidence="23" type="ORF">DRJ00_00630</name>
</gene>
<organism evidence="23 24">
    <name type="scientific">Aerophobetes bacterium</name>
    <dbReference type="NCBI Taxonomy" id="2030807"/>
    <lineage>
        <taxon>Bacteria</taxon>
        <taxon>Candidatus Aerophobota</taxon>
    </lineage>
</organism>
<dbReference type="InterPro" id="IPR001182">
    <property type="entry name" value="FtsW/RodA"/>
</dbReference>
<keyword evidence="4" id="KW-0132">Cell division</keyword>
<proteinExistence type="inferred from homology"/>
<evidence type="ECO:0000256" key="11">
    <source>
        <dbReference type="ARBA" id="ARBA00023136"/>
    </source>
</evidence>
<comment type="pathway">
    <text evidence="2">Cell wall biogenesis; peptidoglycan biosynthesis.</text>
</comment>
<feature type="transmembrane region" description="Helical" evidence="22">
    <location>
        <begin position="191"/>
        <end position="211"/>
    </location>
</feature>
<evidence type="ECO:0000256" key="7">
    <source>
        <dbReference type="ARBA" id="ARBA00022692"/>
    </source>
</evidence>
<dbReference type="EC" id="2.4.99.28" evidence="19"/>
<keyword evidence="5" id="KW-0328">Glycosyltransferase</keyword>
<feature type="transmembrane region" description="Helical" evidence="22">
    <location>
        <begin position="52"/>
        <end position="71"/>
    </location>
</feature>
<dbReference type="EMBL" id="QMPZ01000003">
    <property type="protein sequence ID" value="RLE10731.1"/>
    <property type="molecule type" value="Genomic_DNA"/>
</dbReference>
<keyword evidence="13" id="KW-0961">Cell wall biogenesis/degradation</keyword>
<dbReference type="GO" id="GO:0009252">
    <property type="term" value="P:peptidoglycan biosynthetic process"/>
    <property type="evidence" value="ECO:0007669"/>
    <property type="project" value="UniProtKB-KW"/>
</dbReference>
<keyword evidence="6" id="KW-0808">Transferase</keyword>
<evidence type="ECO:0000256" key="14">
    <source>
        <dbReference type="ARBA" id="ARBA00032370"/>
    </source>
</evidence>
<dbReference type="AlphaFoldDB" id="A0A497E6G8"/>
<feature type="transmembrane region" description="Helical" evidence="22">
    <location>
        <begin position="309"/>
        <end position="330"/>
    </location>
</feature>
<reference evidence="23 24" key="1">
    <citation type="submission" date="2018-06" db="EMBL/GenBank/DDBJ databases">
        <title>Extensive metabolic versatility and redundancy in microbially diverse, dynamic hydrothermal sediments.</title>
        <authorList>
            <person name="Dombrowski N."/>
            <person name="Teske A."/>
            <person name="Baker B.J."/>
        </authorList>
    </citation>
    <scope>NUCLEOTIDE SEQUENCE [LARGE SCALE GENOMIC DNA]</scope>
    <source>
        <strain evidence="23">B47_G16</strain>
    </source>
</reference>
<evidence type="ECO:0000256" key="18">
    <source>
        <dbReference type="ARBA" id="ARBA00041418"/>
    </source>
</evidence>
<feature type="transmembrane region" description="Helical" evidence="22">
    <location>
        <begin position="167"/>
        <end position="184"/>
    </location>
</feature>
<dbReference type="InterPro" id="IPR013437">
    <property type="entry name" value="FtsW"/>
</dbReference>
<keyword evidence="9" id="KW-0573">Peptidoglycan synthesis</keyword>
<dbReference type="GO" id="GO:0032153">
    <property type="term" value="C:cell division site"/>
    <property type="evidence" value="ECO:0007669"/>
    <property type="project" value="TreeGrafter"/>
</dbReference>
<dbReference type="PANTHER" id="PTHR30474">
    <property type="entry name" value="CELL CYCLE PROTEIN"/>
    <property type="match status" value="1"/>
</dbReference>
<dbReference type="Proteomes" id="UP000279422">
    <property type="component" value="Unassembled WGS sequence"/>
</dbReference>
<evidence type="ECO:0000256" key="21">
    <source>
        <dbReference type="SAM" id="MobiDB-lite"/>
    </source>
</evidence>
<keyword evidence="12" id="KW-0131">Cell cycle</keyword>
<feature type="region of interest" description="Disordered" evidence="21">
    <location>
        <begin position="368"/>
        <end position="387"/>
    </location>
</feature>
<evidence type="ECO:0000256" key="16">
    <source>
        <dbReference type="ARBA" id="ARBA00038053"/>
    </source>
</evidence>
<protein>
    <recommendedName>
        <fullName evidence="17">Probable peptidoglycan glycosyltransferase FtsW</fullName>
        <ecNumber evidence="19">2.4.99.28</ecNumber>
    </recommendedName>
    <alternativeName>
        <fullName evidence="18">Cell division protein FtsW</fullName>
    </alternativeName>
    <alternativeName>
        <fullName evidence="15">Cell wall polymerase</fullName>
    </alternativeName>
    <alternativeName>
        <fullName evidence="14">Peptidoglycan polymerase</fullName>
    </alternativeName>
</protein>
<evidence type="ECO:0000256" key="17">
    <source>
        <dbReference type="ARBA" id="ARBA00041185"/>
    </source>
</evidence>
<evidence type="ECO:0000256" key="5">
    <source>
        <dbReference type="ARBA" id="ARBA00022676"/>
    </source>
</evidence>
<feature type="transmembrane region" description="Helical" evidence="22">
    <location>
        <begin position="77"/>
        <end position="97"/>
    </location>
</feature>
<dbReference type="GO" id="GO:0071555">
    <property type="term" value="P:cell wall organization"/>
    <property type="evidence" value="ECO:0007669"/>
    <property type="project" value="UniProtKB-KW"/>
</dbReference>
<evidence type="ECO:0000256" key="22">
    <source>
        <dbReference type="SAM" id="Phobius"/>
    </source>
</evidence>
<evidence type="ECO:0000256" key="8">
    <source>
        <dbReference type="ARBA" id="ARBA00022960"/>
    </source>
</evidence>
<evidence type="ECO:0000256" key="9">
    <source>
        <dbReference type="ARBA" id="ARBA00022984"/>
    </source>
</evidence>
<keyword evidence="10 22" id="KW-1133">Transmembrane helix</keyword>
<feature type="transmembrane region" description="Helical" evidence="22">
    <location>
        <begin position="276"/>
        <end position="297"/>
    </location>
</feature>
<dbReference type="GO" id="GO:0008360">
    <property type="term" value="P:regulation of cell shape"/>
    <property type="evidence" value="ECO:0007669"/>
    <property type="project" value="UniProtKB-KW"/>
</dbReference>
<dbReference type="GO" id="GO:0005886">
    <property type="term" value="C:plasma membrane"/>
    <property type="evidence" value="ECO:0007669"/>
    <property type="project" value="UniProtKB-SubCell"/>
</dbReference>
<evidence type="ECO:0000256" key="1">
    <source>
        <dbReference type="ARBA" id="ARBA00004651"/>
    </source>
</evidence>
<comment type="subcellular location">
    <subcellularLocation>
        <location evidence="1">Cell membrane</location>
        <topology evidence="1">Multi-pass membrane protein</topology>
    </subcellularLocation>
</comment>
<keyword evidence="8" id="KW-0133">Cell shape</keyword>
<evidence type="ECO:0000256" key="2">
    <source>
        <dbReference type="ARBA" id="ARBA00004752"/>
    </source>
</evidence>
<evidence type="ECO:0000256" key="3">
    <source>
        <dbReference type="ARBA" id="ARBA00022475"/>
    </source>
</evidence>
<keyword evidence="3" id="KW-1003">Cell membrane</keyword>
<evidence type="ECO:0000256" key="4">
    <source>
        <dbReference type="ARBA" id="ARBA00022618"/>
    </source>
</evidence>
<dbReference type="GO" id="GO:0051301">
    <property type="term" value="P:cell division"/>
    <property type="evidence" value="ECO:0007669"/>
    <property type="project" value="UniProtKB-KW"/>
</dbReference>
<evidence type="ECO:0000313" key="23">
    <source>
        <dbReference type="EMBL" id="RLE10731.1"/>
    </source>
</evidence>
<dbReference type="NCBIfam" id="TIGR02614">
    <property type="entry name" value="ftsW"/>
    <property type="match status" value="1"/>
</dbReference>